<organism evidence="1 2">
    <name type="scientific">Agrococcus baldri</name>
    <dbReference type="NCBI Taxonomy" id="153730"/>
    <lineage>
        <taxon>Bacteria</taxon>
        <taxon>Bacillati</taxon>
        <taxon>Actinomycetota</taxon>
        <taxon>Actinomycetes</taxon>
        <taxon>Micrococcales</taxon>
        <taxon>Microbacteriaceae</taxon>
        <taxon>Agrococcus</taxon>
    </lineage>
</organism>
<gene>
    <name evidence="1" type="ORF">SAMN04487783_1282</name>
</gene>
<sequence>MTMQLDLDAAVRESEDARLRIAVASLGSPAAFALLAGVHRSQPTRWLKHQGRPSAATQRLVDDVALVATKFVRVWPAEVFQDWLDGSNAFLAGASPKECLRAGRASDVLAALEGELAGVYA</sequence>
<dbReference type="EMBL" id="FOZN01000002">
    <property type="protein sequence ID" value="SFS09567.1"/>
    <property type="molecule type" value="Genomic_DNA"/>
</dbReference>
<protein>
    <recommendedName>
        <fullName evidence="3">Antitoxin Xre/MbcA/ParS-like toxin-binding domain-containing protein</fullName>
    </recommendedName>
</protein>
<evidence type="ECO:0008006" key="3">
    <source>
        <dbReference type="Google" id="ProtNLM"/>
    </source>
</evidence>
<dbReference type="RefSeq" id="WP_177220278.1">
    <property type="nucleotide sequence ID" value="NZ_FOZN01000002.1"/>
</dbReference>
<proteinExistence type="predicted"/>
<keyword evidence="2" id="KW-1185">Reference proteome</keyword>
<reference evidence="1 2" key="1">
    <citation type="submission" date="2016-10" db="EMBL/GenBank/DDBJ databases">
        <authorList>
            <person name="Varghese N."/>
            <person name="Submissions S."/>
        </authorList>
    </citation>
    <scope>NUCLEOTIDE SEQUENCE [LARGE SCALE GENOMIC DNA]</scope>
    <source>
        <strain evidence="1 2">IAM 15147</strain>
    </source>
</reference>
<evidence type="ECO:0000313" key="2">
    <source>
        <dbReference type="Proteomes" id="UP000198506"/>
    </source>
</evidence>
<comment type="caution">
    <text evidence="1">The sequence shown here is derived from an EMBL/GenBank/DDBJ whole genome shotgun (WGS) entry which is preliminary data.</text>
</comment>
<evidence type="ECO:0000313" key="1">
    <source>
        <dbReference type="EMBL" id="SFS09567.1"/>
    </source>
</evidence>
<dbReference type="Proteomes" id="UP000198506">
    <property type="component" value="Unassembled WGS sequence"/>
</dbReference>
<dbReference type="AlphaFoldDB" id="A0AA94HM22"/>
<accession>A0AA94HM22</accession>
<name>A0AA94HM22_9MICO</name>